<proteinExistence type="predicted"/>
<feature type="non-terminal residue" evidence="1">
    <location>
        <position position="1"/>
    </location>
</feature>
<dbReference type="EMBL" id="BARU01044697">
    <property type="protein sequence ID" value="GAH80366.1"/>
    <property type="molecule type" value="Genomic_DNA"/>
</dbReference>
<name>X1ID67_9ZZZZ</name>
<comment type="caution">
    <text evidence="1">The sequence shown here is derived from an EMBL/GenBank/DDBJ whole genome shotgun (WGS) entry which is preliminary data.</text>
</comment>
<evidence type="ECO:0000313" key="1">
    <source>
        <dbReference type="EMBL" id="GAH80366.1"/>
    </source>
</evidence>
<organism evidence="1">
    <name type="scientific">marine sediment metagenome</name>
    <dbReference type="NCBI Taxonomy" id="412755"/>
    <lineage>
        <taxon>unclassified sequences</taxon>
        <taxon>metagenomes</taxon>
        <taxon>ecological metagenomes</taxon>
    </lineage>
</organism>
<accession>X1ID67</accession>
<sequence>HRNERIRDIAADYAVYNKKNYENKFIFVHLGYIPNRDLLDVYENFVYFDFSDLKDKYLEYVTIQSNT</sequence>
<reference evidence="1" key="1">
    <citation type="journal article" date="2014" name="Front. Microbiol.">
        <title>High frequency of phylogenetically diverse reductive dehalogenase-homologous genes in deep subseafloor sedimentary metagenomes.</title>
        <authorList>
            <person name="Kawai M."/>
            <person name="Futagami T."/>
            <person name="Toyoda A."/>
            <person name="Takaki Y."/>
            <person name="Nishi S."/>
            <person name="Hori S."/>
            <person name="Arai W."/>
            <person name="Tsubouchi T."/>
            <person name="Morono Y."/>
            <person name="Uchiyama I."/>
            <person name="Ito T."/>
            <person name="Fujiyama A."/>
            <person name="Inagaki F."/>
            <person name="Takami H."/>
        </authorList>
    </citation>
    <scope>NUCLEOTIDE SEQUENCE</scope>
    <source>
        <strain evidence="1">Expedition CK06-06</strain>
    </source>
</reference>
<gene>
    <name evidence="1" type="ORF">S03H2_68079</name>
</gene>
<protein>
    <submittedName>
        <fullName evidence="1">Uncharacterized protein</fullName>
    </submittedName>
</protein>
<dbReference type="AlphaFoldDB" id="X1ID67"/>